<evidence type="ECO:0000256" key="3">
    <source>
        <dbReference type="ARBA" id="ARBA00022840"/>
    </source>
</evidence>
<dbReference type="EC" id="6.3.3.2" evidence="5"/>
<gene>
    <name evidence="6" type="ORF">A3A48_02080</name>
</gene>
<keyword evidence="2 5" id="KW-0547">Nucleotide-binding</keyword>
<reference evidence="6 7" key="1">
    <citation type="journal article" date="2016" name="Nat. Commun.">
        <title>Thousands of microbial genomes shed light on interconnected biogeochemical processes in an aquifer system.</title>
        <authorList>
            <person name="Anantharaman K."/>
            <person name="Brown C.T."/>
            <person name="Hug L.A."/>
            <person name="Sharon I."/>
            <person name="Castelle C.J."/>
            <person name="Probst A.J."/>
            <person name="Thomas B.C."/>
            <person name="Singh A."/>
            <person name="Wilkins M.J."/>
            <person name="Karaoz U."/>
            <person name="Brodie E.L."/>
            <person name="Williams K.H."/>
            <person name="Hubbard S.S."/>
            <person name="Banfield J.F."/>
        </authorList>
    </citation>
    <scope>NUCLEOTIDE SEQUENCE [LARGE SCALE GENOMIC DNA]</scope>
</reference>
<dbReference type="InterPro" id="IPR024185">
    <property type="entry name" value="FTHF_cligase-like_sf"/>
</dbReference>
<dbReference type="STRING" id="1797724.A3A48_02080"/>
<accession>A0A1F5GTT7</accession>
<dbReference type="GO" id="GO:0030272">
    <property type="term" value="F:5-formyltetrahydrofolate cyclo-ligase activity"/>
    <property type="evidence" value="ECO:0007669"/>
    <property type="project" value="UniProtKB-EC"/>
</dbReference>
<dbReference type="InterPro" id="IPR002698">
    <property type="entry name" value="FTHF_cligase"/>
</dbReference>
<protein>
    <recommendedName>
        <fullName evidence="5">5-formyltetrahydrofolate cyclo-ligase</fullName>
        <ecNumber evidence="5">6.3.3.2</ecNumber>
    </recommendedName>
</protein>
<evidence type="ECO:0000313" key="7">
    <source>
        <dbReference type="Proteomes" id="UP000178336"/>
    </source>
</evidence>
<dbReference type="InterPro" id="IPR037171">
    <property type="entry name" value="NagB/RpiA_transferase-like"/>
</dbReference>
<dbReference type="NCBIfam" id="TIGR02727">
    <property type="entry name" value="MTHFS_bact"/>
    <property type="match status" value="1"/>
</dbReference>
<dbReference type="GO" id="GO:0046872">
    <property type="term" value="F:metal ion binding"/>
    <property type="evidence" value="ECO:0007669"/>
    <property type="project" value="UniProtKB-KW"/>
</dbReference>
<dbReference type="PANTHER" id="PTHR23407">
    <property type="entry name" value="ATPASE INHIBITOR/5-FORMYLTETRAHYDROFOLATE CYCLO-LIGASE"/>
    <property type="match status" value="1"/>
</dbReference>
<feature type="binding site" evidence="4">
    <location>
        <position position="55"/>
    </location>
    <ligand>
        <name>substrate</name>
    </ligand>
</feature>
<dbReference type="AlphaFoldDB" id="A0A1F5GTT7"/>
<comment type="catalytic activity">
    <reaction evidence="5">
        <text>(6S)-5-formyl-5,6,7,8-tetrahydrofolate + ATP = (6R)-5,10-methenyltetrahydrofolate + ADP + phosphate</text>
        <dbReference type="Rhea" id="RHEA:10488"/>
        <dbReference type="ChEBI" id="CHEBI:30616"/>
        <dbReference type="ChEBI" id="CHEBI:43474"/>
        <dbReference type="ChEBI" id="CHEBI:57455"/>
        <dbReference type="ChEBI" id="CHEBI:57457"/>
        <dbReference type="ChEBI" id="CHEBI:456216"/>
        <dbReference type="EC" id="6.3.3.2"/>
    </reaction>
</comment>
<organism evidence="6 7">
    <name type="scientific">Candidatus Curtissbacteria bacterium RIFCSPLOWO2_01_FULL_37_9</name>
    <dbReference type="NCBI Taxonomy" id="1797724"/>
    <lineage>
        <taxon>Bacteria</taxon>
        <taxon>Candidatus Curtissiibacteriota</taxon>
    </lineage>
</organism>
<dbReference type="SUPFAM" id="SSF100950">
    <property type="entry name" value="NagB/RpiA/CoA transferase-like"/>
    <property type="match status" value="1"/>
</dbReference>
<proteinExistence type="inferred from homology"/>
<dbReference type="GO" id="GO:0035999">
    <property type="term" value="P:tetrahydrofolate interconversion"/>
    <property type="evidence" value="ECO:0007669"/>
    <property type="project" value="TreeGrafter"/>
</dbReference>
<keyword evidence="5" id="KW-0479">Metal-binding</keyword>
<dbReference type="Gene3D" id="3.40.50.10420">
    <property type="entry name" value="NagB/RpiA/CoA transferase-like"/>
    <property type="match status" value="1"/>
</dbReference>
<dbReference type="PIRSF" id="PIRSF006806">
    <property type="entry name" value="FTHF_cligase"/>
    <property type="match status" value="1"/>
</dbReference>
<evidence type="ECO:0000256" key="5">
    <source>
        <dbReference type="RuleBase" id="RU361279"/>
    </source>
</evidence>
<dbReference type="Proteomes" id="UP000178336">
    <property type="component" value="Unassembled WGS sequence"/>
</dbReference>
<evidence type="ECO:0000256" key="2">
    <source>
        <dbReference type="ARBA" id="ARBA00022741"/>
    </source>
</evidence>
<sequence length="185" mass="21406">MKKENDLRKYYLEKRLRLNSEEIENKSSKIAKKLLSIDTIISNKHFSIYLPVKNEVITQTIIDHLDRWGKVLVVPCFFKKDKEYKFAKFNKTDVLIKGPYDIPQPKFGKIVNPDTIEIAILPGLAFSKNGVRLGYGKGVFDKLLAISKALKVGLAYDFQVIDKLPKEKHDLKMDIIITESKVYRF</sequence>
<keyword evidence="3 5" id="KW-0067">ATP-binding</keyword>
<keyword evidence="6" id="KW-0436">Ligase</keyword>
<dbReference type="GO" id="GO:0009396">
    <property type="term" value="P:folic acid-containing compound biosynthetic process"/>
    <property type="evidence" value="ECO:0007669"/>
    <property type="project" value="TreeGrafter"/>
</dbReference>
<dbReference type="GO" id="GO:0005524">
    <property type="term" value="F:ATP binding"/>
    <property type="evidence" value="ECO:0007669"/>
    <property type="project" value="UniProtKB-KW"/>
</dbReference>
<dbReference type="Pfam" id="PF01812">
    <property type="entry name" value="5-FTHF_cyc-lig"/>
    <property type="match status" value="1"/>
</dbReference>
<keyword evidence="5" id="KW-0460">Magnesium</keyword>
<comment type="similarity">
    <text evidence="1 5">Belongs to the 5-formyltetrahydrofolate cyclo-ligase family.</text>
</comment>
<comment type="caution">
    <text evidence="6">The sequence shown here is derived from an EMBL/GenBank/DDBJ whole genome shotgun (WGS) entry which is preliminary data.</text>
</comment>
<name>A0A1F5GTT7_9BACT</name>
<feature type="binding site" evidence="4">
    <location>
        <position position="50"/>
    </location>
    <ligand>
        <name>substrate</name>
    </ligand>
</feature>
<dbReference type="EMBL" id="MFBN01000024">
    <property type="protein sequence ID" value="OGD95197.1"/>
    <property type="molecule type" value="Genomic_DNA"/>
</dbReference>
<comment type="cofactor">
    <cofactor evidence="5">
        <name>Mg(2+)</name>
        <dbReference type="ChEBI" id="CHEBI:18420"/>
    </cofactor>
</comment>
<evidence type="ECO:0000313" key="6">
    <source>
        <dbReference type="EMBL" id="OGD95197.1"/>
    </source>
</evidence>
<evidence type="ECO:0000256" key="1">
    <source>
        <dbReference type="ARBA" id="ARBA00010638"/>
    </source>
</evidence>
<dbReference type="PANTHER" id="PTHR23407:SF1">
    <property type="entry name" value="5-FORMYLTETRAHYDROFOLATE CYCLO-LIGASE"/>
    <property type="match status" value="1"/>
</dbReference>
<evidence type="ECO:0000256" key="4">
    <source>
        <dbReference type="PIRSR" id="PIRSR006806-1"/>
    </source>
</evidence>